<dbReference type="PANTHER" id="PTHR22835:SF510">
    <property type="entry name" value="GDSL ESTERASE_LIPASE"/>
    <property type="match status" value="1"/>
</dbReference>
<keyword evidence="5" id="KW-0472">Membrane</keyword>
<dbReference type="OrthoDB" id="1600564at2759"/>
<dbReference type="EMBL" id="MTKT01003224">
    <property type="protein sequence ID" value="OWM76125.1"/>
    <property type="molecule type" value="Genomic_DNA"/>
</dbReference>
<proteinExistence type="inferred from homology"/>
<keyword evidence="3" id="KW-0378">Hydrolase</keyword>
<keyword evidence="8" id="KW-1185">Reference proteome</keyword>
<protein>
    <submittedName>
        <fullName evidence="9">GDSL esterase/lipase At5g14450-like isoform X1</fullName>
    </submittedName>
</protein>
<reference evidence="7" key="1">
    <citation type="journal article" date="2017" name="Plant J.">
        <title>The pomegranate (Punica granatum L.) genome and the genomics of punicalagin biosynthesis.</title>
        <authorList>
            <person name="Qin G."/>
            <person name="Xu C."/>
            <person name="Ming R."/>
            <person name="Tang H."/>
            <person name="Guyot R."/>
            <person name="Kramer E.M."/>
            <person name="Hu Y."/>
            <person name="Yi X."/>
            <person name="Qi Y."/>
            <person name="Xu X."/>
            <person name="Gao Z."/>
            <person name="Pan H."/>
            <person name="Jian J."/>
            <person name="Tian Y."/>
            <person name="Yue Z."/>
            <person name="Xu Y."/>
        </authorList>
    </citation>
    <scope>NUCLEOTIDE SEQUENCE [LARGE SCALE GENOMIC DNA]</scope>
    <source>
        <strain evidence="7">cv. Dabenzi</strain>
    </source>
</reference>
<organism evidence="6 7">
    <name type="scientific">Punica granatum</name>
    <name type="common">Pomegranate</name>
    <dbReference type="NCBI Taxonomy" id="22663"/>
    <lineage>
        <taxon>Eukaryota</taxon>
        <taxon>Viridiplantae</taxon>
        <taxon>Streptophyta</taxon>
        <taxon>Embryophyta</taxon>
        <taxon>Tracheophyta</taxon>
        <taxon>Spermatophyta</taxon>
        <taxon>Magnoliopsida</taxon>
        <taxon>eudicotyledons</taxon>
        <taxon>Gunneridae</taxon>
        <taxon>Pentapetalae</taxon>
        <taxon>rosids</taxon>
        <taxon>malvids</taxon>
        <taxon>Myrtales</taxon>
        <taxon>Lythraceae</taxon>
        <taxon>Punica</taxon>
    </lineage>
</organism>
<dbReference type="GeneID" id="116211708"/>
<evidence type="ECO:0000256" key="2">
    <source>
        <dbReference type="ARBA" id="ARBA00022729"/>
    </source>
</evidence>
<evidence type="ECO:0000313" key="7">
    <source>
        <dbReference type="Proteomes" id="UP000197138"/>
    </source>
</evidence>
<evidence type="ECO:0000313" key="6">
    <source>
        <dbReference type="EMBL" id="OWM76125.1"/>
    </source>
</evidence>
<dbReference type="InterPro" id="IPR001087">
    <property type="entry name" value="GDSL"/>
</dbReference>
<dbReference type="PANTHER" id="PTHR22835">
    <property type="entry name" value="ZINC FINGER FYVE DOMAIN CONTAINING PROTEIN"/>
    <property type="match status" value="1"/>
</dbReference>
<evidence type="ECO:0000256" key="1">
    <source>
        <dbReference type="ARBA" id="ARBA00008668"/>
    </source>
</evidence>
<evidence type="ECO:0000256" key="5">
    <source>
        <dbReference type="SAM" id="Phobius"/>
    </source>
</evidence>
<dbReference type="Proteomes" id="UP000197138">
    <property type="component" value="Unassembled WGS sequence"/>
</dbReference>
<dbReference type="AlphaFoldDB" id="A0A218WTM0"/>
<keyword evidence="5" id="KW-1133">Transmembrane helix</keyword>
<gene>
    <name evidence="9" type="primary">LOC116211708</name>
    <name evidence="6" type="ORF">CDL15_Pgr009771</name>
</gene>
<dbReference type="Proteomes" id="UP000515151">
    <property type="component" value="Chromosome 6"/>
</dbReference>
<dbReference type="InterPro" id="IPR035669">
    <property type="entry name" value="SGNH_plant_lipase-like"/>
</dbReference>
<sequence length="408" mass="44673">MDGARPGNVIRRQPHSTRRSPLEAAVALALLIIAYWAFSATRSPSNVSRANSGGGCNFPAIFNFGDSNSDTGGKSAAFHRIPYPNGVTFFGKPSGRYSDGKVILDFVAEKLGLPYLTAYLDSIGANFRHGANFATGGSTIEPLNTRIFQGGYSPISLDIQLWQFEQFKARTLELHEEGSSYAKTGLPRPEDFGKALYTIDIVQNDLHSALESMTEEQMLELLPSLTTRLAGAVDKLYQQGARAFWIHNTGPIGCLPFSVITYPPEPNNVDGNGCVASHNEIAQALNRLLKDQVSKLRLRLPDAKLNFIDLYSVRYSLISEAKKHGFADPLGCCCGRYGDRHFDCWKKAVVNGTEISLTPCRDPLKVISWDGVHYSHAANEWAAERIINGSLSDIHVPLLESCPNPASP</sequence>
<evidence type="ECO:0000313" key="9">
    <source>
        <dbReference type="RefSeq" id="XP_031402055.1"/>
    </source>
</evidence>
<keyword evidence="5" id="KW-0812">Transmembrane</keyword>
<dbReference type="Gene3D" id="3.40.50.1110">
    <property type="entry name" value="SGNH hydrolase"/>
    <property type="match status" value="1"/>
</dbReference>
<reference evidence="6" key="2">
    <citation type="submission" date="2017-06" db="EMBL/GenBank/DDBJ databases">
        <title>The pomegranate genome and the genomics of punicalagin biosynthesis.</title>
        <authorList>
            <person name="Xu C."/>
        </authorList>
    </citation>
    <scope>NUCLEOTIDE SEQUENCE [LARGE SCALE GENOMIC DNA]</scope>
    <source>
        <tissue evidence="6">Fresh leaf</tissue>
    </source>
</reference>
<keyword evidence="4" id="KW-0325">Glycoprotein</keyword>
<reference evidence="9" key="4">
    <citation type="submission" date="2025-04" db="UniProtKB">
        <authorList>
            <consortium name="RefSeq"/>
        </authorList>
    </citation>
    <scope>IDENTIFICATION</scope>
    <source>
        <tissue evidence="9">Leaf</tissue>
    </source>
</reference>
<comment type="similarity">
    <text evidence="1">Belongs to the 'GDSL' lipolytic enzyme family.</text>
</comment>
<evidence type="ECO:0000313" key="8">
    <source>
        <dbReference type="Proteomes" id="UP000515151"/>
    </source>
</evidence>
<reference evidence="8" key="3">
    <citation type="journal article" date="2020" name="Plant Biotechnol. J.">
        <title>The pomegranate (Punica granatum L.) draft genome dissects genetic divergence between soft- and hard-seeded cultivars.</title>
        <authorList>
            <person name="Luo X."/>
            <person name="Li H."/>
            <person name="Wu Z."/>
            <person name="Yao W."/>
            <person name="Zhao P."/>
            <person name="Cao D."/>
            <person name="Yu H."/>
            <person name="Li K."/>
            <person name="Poudel K."/>
            <person name="Zhao D."/>
            <person name="Zhang F."/>
            <person name="Xia X."/>
            <person name="Chen L."/>
            <person name="Wang Q."/>
            <person name="Jing D."/>
            <person name="Cao S."/>
        </authorList>
    </citation>
    <scope>NUCLEOTIDE SEQUENCE [LARGE SCALE GENOMIC DNA]</scope>
</reference>
<accession>A0A218WTM0</accession>
<evidence type="ECO:0000256" key="4">
    <source>
        <dbReference type="ARBA" id="ARBA00023180"/>
    </source>
</evidence>
<name>A0A218WTM0_PUNGR</name>
<dbReference type="CDD" id="cd01837">
    <property type="entry name" value="SGNH_plant_lipase_like"/>
    <property type="match status" value="1"/>
</dbReference>
<dbReference type="InterPro" id="IPR036514">
    <property type="entry name" value="SGNH_hydro_sf"/>
</dbReference>
<keyword evidence="2" id="KW-0732">Signal</keyword>
<dbReference type="Pfam" id="PF00657">
    <property type="entry name" value="Lipase_GDSL"/>
    <property type="match status" value="1"/>
</dbReference>
<dbReference type="RefSeq" id="XP_031402055.1">
    <property type="nucleotide sequence ID" value="XM_031546195.1"/>
</dbReference>
<feature type="transmembrane region" description="Helical" evidence="5">
    <location>
        <begin position="21"/>
        <end position="38"/>
    </location>
</feature>
<dbReference type="GO" id="GO:0016788">
    <property type="term" value="F:hydrolase activity, acting on ester bonds"/>
    <property type="evidence" value="ECO:0007669"/>
    <property type="project" value="InterPro"/>
</dbReference>
<evidence type="ECO:0000256" key="3">
    <source>
        <dbReference type="ARBA" id="ARBA00022801"/>
    </source>
</evidence>